<keyword evidence="9" id="KW-0472">Membrane</keyword>
<sequence>MDDYASRQRQPTKHLLGLGLVLVLHLLLFWAINTGLAQSFVKKIKGPVQAILLEETKPDIPPPPPPPPAPPPAAPPQNLPPPTPQAYVPPADVPLVNAAPAANAIAAVSATPQPPAPPAPSAPAVTSAPVRTSAVVNSANCEKPDYPSASRRMEEEGTVSLRFLVGVDGKVVQSEIEKSSGFKRLDEAARAGLSKCAFKPATVDGKPEQAWASMKYTWRLE</sequence>
<dbReference type="NCBIfam" id="TIGR01352">
    <property type="entry name" value="tonB_Cterm"/>
    <property type="match status" value="1"/>
</dbReference>
<name>A0A2T7UDY4_9BURK</name>
<keyword evidence="10" id="KW-0735">Signal-anchor</keyword>
<evidence type="ECO:0000256" key="4">
    <source>
        <dbReference type="ARBA" id="ARBA00022475"/>
    </source>
</evidence>
<keyword evidence="8" id="KW-1133">Transmembrane helix</keyword>
<dbReference type="Pfam" id="PF03544">
    <property type="entry name" value="TonB_C"/>
    <property type="match status" value="1"/>
</dbReference>
<dbReference type="RefSeq" id="WP_053168923.1">
    <property type="nucleotide sequence ID" value="NZ_LFYT02000009.1"/>
</dbReference>
<keyword evidence="7 10" id="KW-0653">Protein transport</keyword>
<evidence type="ECO:0000256" key="6">
    <source>
        <dbReference type="ARBA" id="ARBA00022692"/>
    </source>
</evidence>
<evidence type="ECO:0000313" key="14">
    <source>
        <dbReference type="Proteomes" id="UP000037507"/>
    </source>
</evidence>
<dbReference type="InterPro" id="IPR003538">
    <property type="entry name" value="TonB"/>
</dbReference>
<dbReference type="SUPFAM" id="SSF74653">
    <property type="entry name" value="TolA/TonB C-terminal domain"/>
    <property type="match status" value="1"/>
</dbReference>
<evidence type="ECO:0000256" key="10">
    <source>
        <dbReference type="RuleBase" id="RU362123"/>
    </source>
</evidence>
<gene>
    <name evidence="13" type="ORF">H663_009200</name>
</gene>
<feature type="compositionally biased region" description="Pro residues" evidence="11">
    <location>
        <begin position="59"/>
        <end position="84"/>
    </location>
</feature>
<dbReference type="EMBL" id="LFYT02000009">
    <property type="protein sequence ID" value="PVE42917.1"/>
    <property type="molecule type" value="Genomic_DNA"/>
</dbReference>
<dbReference type="GO" id="GO:0015891">
    <property type="term" value="P:siderophore transport"/>
    <property type="evidence" value="ECO:0007669"/>
    <property type="project" value="InterPro"/>
</dbReference>
<evidence type="ECO:0000256" key="8">
    <source>
        <dbReference type="ARBA" id="ARBA00022989"/>
    </source>
</evidence>
<dbReference type="GO" id="GO:0031992">
    <property type="term" value="F:energy transducer activity"/>
    <property type="evidence" value="ECO:0007669"/>
    <property type="project" value="InterPro"/>
</dbReference>
<reference evidence="13" key="1">
    <citation type="submission" date="2017-04" db="EMBL/GenBank/DDBJ databases">
        <title>Unexpected and diverse lifestyles within the genus Limnohabitans.</title>
        <authorList>
            <person name="Kasalicky V."/>
            <person name="Mehrshad M."/>
            <person name="Andrei S.-A."/>
            <person name="Salcher M."/>
            <person name="Kratochvilova H."/>
            <person name="Simek K."/>
            <person name="Ghai R."/>
        </authorList>
    </citation>
    <scope>NUCLEOTIDE SEQUENCE [LARGE SCALE GENOMIC DNA]</scope>
    <source>
        <strain evidence="13">II-D5</strain>
    </source>
</reference>
<dbReference type="GO" id="GO:0030288">
    <property type="term" value="C:outer membrane-bounded periplasmic space"/>
    <property type="evidence" value="ECO:0007669"/>
    <property type="project" value="InterPro"/>
</dbReference>
<keyword evidence="14" id="KW-1185">Reference proteome</keyword>
<evidence type="ECO:0000256" key="1">
    <source>
        <dbReference type="ARBA" id="ARBA00004383"/>
    </source>
</evidence>
<protein>
    <recommendedName>
        <fullName evidence="10">Protein TonB</fullName>
    </recommendedName>
</protein>
<dbReference type="OrthoDB" id="9792439at2"/>
<keyword evidence="5 10" id="KW-0997">Cell inner membrane</keyword>
<dbReference type="Gene3D" id="3.30.1150.10">
    <property type="match status" value="1"/>
</dbReference>
<keyword evidence="3 10" id="KW-0813">Transport</keyword>
<evidence type="ECO:0000256" key="5">
    <source>
        <dbReference type="ARBA" id="ARBA00022519"/>
    </source>
</evidence>
<dbReference type="GO" id="GO:0055085">
    <property type="term" value="P:transmembrane transport"/>
    <property type="evidence" value="ECO:0007669"/>
    <property type="project" value="InterPro"/>
</dbReference>
<accession>A0A2T7UDY4</accession>
<dbReference type="AlphaFoldDB" id="A0A2T7UDY4"/>
<dbReference type="GO" id="GO:0015031">
    <property type="term" value="P:protein transport"/>
    <property type="evidence" value="ECO:0007669"/>
    <property type="project" value="UniProtKB-UniRule"/>
</dbReference>
<dbReference type="Proteomes" id="UP000037507">
    <property type="component" value="Unassembled WGS sequence"/>
</dbReference>
<evidence type="ECO:0000259" key="12">
    <source>
        <dbReference type="PROSITE" id="PS52015"/>
    </source>
</evidence>
<dbReference type="PRINTS" id="PR01374">
    <property type="entry name" value="TONBPROTEIN"/>
</dbReference>
<evidence type="ECO:0000256" key="9">
    <source>
        <dbReference type="ARBA" id="ARBA00023136"/>
    </source>
</evidence>
<dbReference type="STRING" id="1293045.H663_01015"/>
<feature type="domain" description="TonB C-terminal" evidence="12">
    <location>
        <begin position="131"/>
        <end position="221"/>
    </location>
</feature>
<evidence type="ECO:0000256" key="11">
    <source>
        <dbReference type="SAM" id="MobiDB-lite"/>
    </source>
</evidence>
<comment type="similarity">
    <text evidence="2 10">Belongs to the TonB family.</text>
</comment>
<dbReference type="InterPro" id="IPR051045">
    <property type="entry name" value="TonB-dependent_transducer"/>
</dbReference>
<dbReference type="PANTHER" id="PTHR33446">
    <property type="entry name" value="PROTEIN TONB-RELATED"/>
    <property type="match status" value="1"/>
</dbReference>
<comment type="function">
    <text evidence="10">Interacts with outer membrane receptor proteins that carry out high-affinity binding and energy dependent uptake into the periplasmic space of specific substrates. It could act to transduce energy from the cytoplasmic membrane to specific energy-requiring processes in the outer membrane, resulting in the release into the periplasm of ligands bound by these outer membrane proteins.</text>
</comment>
<dbReference type="PROSITE" id="PS52015">
    <property type="entry name" value="TONB_CTD"/>
    <property type="match status" value="1"/>
</dbReference>
<dbReference type="InterPro" id="IPR037682">
    <property type="entry name" value="TonB_C"/>
</dbReference>
<keyword evidence="4 10" id="KW-1003">Cell membrane</keyword>
<comment type="caution">
    <text evidence="13">The sequence shown here is derived from an EMBL/GenBank/DDBJ whole genome shotgun (WGS) entry which is preliminary data.</text>
</comment>
<dbReference type="InterPro" id="IPR006260">
    <property type="entry name" value="TonB/TolA_C"/>
</dbReference>
<organism evidence="13 14">
    <name type="scientific">Limnohabitans planktonicus II-D5</name>
    <dbReference type="NCBI Taxonomy" id="1293045"/>
    <lineage>
        <taxon>Bacteria</taxon>
        <taxon>Pseudomonadati</taxon>
        <taxon>Pseudomonadota</taxon>
        <taxon>Betaproteobacteria</taxon>
        <taxon>Burkholderiales</taxon>
        <taxon>Comamonadaceae</taxon>
        <taxon>Limnohabitans</taxon>
    </lineage>
</organism>
<dbReference type="GO" id="GO:0098797">
    <property type="term" value="C:plasma membrane protein complex"/>
    <property type="evidence" value="ECO:0007669"/>
    <property type="project" value="TreeGrafter"/>
</dbReference>
<evidence type="ECO:0000256" key="3">
    <source>
        <dbReference type="ARBA" id="ARBA00022448"/>
    </source>
</evidence>
<keyword evidence="6" id="KW-0812">Transmembrane</keyword>
<evidence type="ECO:0000256" key="2">
    <source>
        <dbReference type="ARBA" id="ARBA00006555"/>
    </source>
</evidence>
<comment type="subcellular location">
    <subcellularLocation>
        <location evidence="1 10">Cell inner membrane</location>
        <topology evidence="1 10">Single-pass membrane protein</topology>
        <orientation evidence="1 10">Periplasmic side</orientation>
    </subcellularLocation>
</comment>
<proteinExistence type="inferred from homology"/>
<dbReference type="PANTHER" id="PTHR33446:SF2">
    <property type="entry name" value="PROTEIN TONB"/>
    <property type="match status" value="1"/>
</dbReference>
<feature type="region of interest" description="Disordered" evidence="11">
    <location>
        <begin position="56"/>
        <end position="91"/>
    </location>
</feature>
<evidence type="ECO:0000313" key="13">
    <source>
        <dbReference type="EMBL" id="PVE42917.1"/>
    </source>
</evidence>
<evidence type="ECO:0000256" key="7">
    <source>
        <dbReference type="ARBA" id="ARBA00022927"/>
    </source>
</evidence>